<dbReference type="KEGG" id="ccoe:CETAM_04335"/>
<proteinExistence type="predicted"/>
<evidence type="ECO:0000313" key="2">
    <source>
        <dbReference type="EMBL" id="QGU04138.1"/>
    </source>
</evidence>
<keyword evidence="3" id="KW-1185">Reference proteome</keyword>
<reference evidence="2 3" key="1">
    <citation type="journal article" date="2021" name="Int. J. Syst. Evol. Microbiol.">
        <title>Classification of three corynebacterial strains isolated from a small paddock in North Rhine-Westphalia: proposal of &lt;i&gt;Corynebacterium kalinowskii&lt;/i&gt; sp. nov., &lt;i&gt;Corynebacterium comes&lt;/i&gt; sp. nov. and &lt;i&gt;Corynebacterium occultum&lt;/i&gt; sp. nov.</title>
        <authorList>
            <person name="Schaffert L."/>
            <person name="Ruwe M."/>
            <person name="Milse J."/>
            <person name="Hanuschka K."/>
            <person name="Ortseifen V."/>
            <person name="Droste J."/>
            <person name="Brandt D."/>
            <person name="Schl L."/>
            <person name="Kutter Y."/>
            <person name="Vinke S."/>
            <person name="Vieh P."/>
            <person name="Jacob L."/>
            <person name="L N.C."/>
            <person name="Schulte-Berndt E."/>
            <person name="Hain C."/>
            <person name="Linder M."/>
            <person name="Schmidt P."/>
            <person name="Wollenschl L."/>
            <person name="Luttermann T."/>
            <person name="Thieme E."/>
            <person name="Hassa J."/>
            <person name="Haak M."/>
            <person name="Wittchen M."/>
            <person name="Mentz A."/>
            <person name="Persicke M."/>
            <person name="Busche T."/>
            <person name="R C."/>
        </authorList>
    </citation>
    <scope>NUCLEOTIDE SEQUENCE [LARGE SCALE GENOMIC DNA]</scope>
    <source>
        <strain evidence="2 3">2019</strain>
    </source>
</reference>
<dbReference type="RefSeq" id="WP_156227299.1">
    <property type="nucleotide sequence ID" value="NZ_CP046453.1"/>
</dbReference>
<dbReference type="EMBL" id="CP046453">
    <property type="protein sequence ID" value="QGU04138.1"/>
    <property type="molecule type" value="Genomic_DNA"/>
</dbReference>
<protein>
    <submittedName>
        <fullName evidence="2">META domain protein</fullName>
    </submittedName>
</protein>
<dbReference type="AlphaFoldDB" id="A0A6B8WBA6"/>
<dbReference type="Gene3D" id="2.40.128.270">
    <property type="match status" value="1"/>
</dbReference>
<evidence type="ECO:0000259" key="1">
    <source>
        <dbReference type="Pfam" id="PF03724"/>
    </source>
</evidence>
<dbReference type="InterPro" id="IPR038670">
    <property type="entry name" value="HslJ-like_sf"/>
</dbReference>
<sequence length="138" mass="14252">MSLNSVLATILPGAGLTSGSVDLAGQGSSQLPPPPACSPVSGVTGSGPVGVWGCDSEALPKVALKADRTMNGYDGCNWFSGTWREEGARIVFNDDRVSTKRACGHPTWFTQARSATVHGNIMTVHNAAGDSVGALPRR</sequence>
<gene>
    <name evidence="2" type="ORF">CETAM_04335</name>
</gene>
<organism evidence="2 3">
    <name type="scientific">Corynebacterium comes</name>
    <dbReference type="NCBI Taxonomy" id="2675218"/>
    <lineage>
        <taxon>Bacteria</taxon>
        <taxon>Bacillati</taxon>
        <taxon>Actinomycetota</taxon>
        <taxon>Actinomycetes</taxon>
        <taxon>Mycobacteriales</taxon>
        <taxon>Corynebacteriaceae</taxon>
        <taxon>Corynebacterium</taxon>
    </lineage>
</organism>
<dbReference type="InterPro" id="IPR005184">
    <property type="entry name" value="DUF306_Meta_HslJ"/>
</dbReference>
<dbReference type="Proteomes" id="UP000425178">
    <property type="component" value="Chromosome"/>
</dbReference>
<feature type="domain" description="DUF306" evidence="1">
    <location>
        <begin position="58"/>
        <end position="107"/>
    </location>
</feature>
<evidence type="ECO:0000313" key="3">
    <source>
        <dbReference type="Proteomes" id="UP000425178"/>
    </source>
</evidence>
<name>A0A6B8WBA6_9CORY</name>
<dbReference type="Pfam" id="PF03724">
    <property type="entry name" value="META"/>
    <property type="match status" value="1"/>
</dbReference>
<accession>A0A6B8WBA6</accession>